<feature type="non-terminal residue" evidence="2">
    <location>
        <position position="1"/>
    </location>
</feature>
<gene>
    <name evidence="2" type="ORF">UJA718_LOCUS47741</name>
</gene>
<comment type="caution">
    <text evidence="2">The sequence shown here is derived from an EMBL/GenBank/DDBJ whole genome shotgun (WGS) entry which is preliminary data.</text>
</comment>
<proteinExistence type="predicted"/>
<feature type="region of interest" description="Disordered" evidence="1">
    <location>
        <begin position="24"/>
        <end position="44"/>
    </location>
</feature>
<keyword evidence="3" id="KW-1185">Reference proteome</keyword>
<evidence type="ECO:0000313" key="2">
    <source>
        <dbReference type="EMBL" id="CAF4950707.1"/>
    </source>
</evidence>
<organism evidence="2 3">
    <name type="scientific">Rotaria socialis</name>
    <dbReference type="NCBI Taxonomy" id="392032"/>
    <lineage>
        <taxon>Eukaryota</taxon>
        <taxon>Metazoa</taxon>
        <taxon>Spiralia</taxon>
        <taxon>Gnathifera</taxon>
        <taxon>Rotifera</taxon>
        <taxon>Eurotatoria</taxon>
        <taxon>Bdelloidea</taxon>
        <taxon>Philodinida</taxon>
        <taxon>Philodinidae</taxon>
        <taxon>Rotaria</taxon>
    </lineage>
</organism>
<protein>
    <submittedName>
        <fullName evidence="2">Uncharacterized protein</fullName>
    </submittedName>
</protein>
<dbReference type="Proteomes" id="UP000663873">
    <property type="component" value="Unassembled WGS sequence"/>
</dbReference>
<name>A0A821XX29_9BILA</name>
<accession>A0A821XX29</accession>
<dbReference type="AlphaFoldDB" id="A0A821XX29"/>
<reference evidence="2" key="1">
    <citation type="submission" date="2021-02" db="EMBL/GenBank/DDBJ databases">
        <authorList>
            <person name="Nowell W R."/>
        </authorList>
    </citation>
    <scope>NUCLEOTIDE SEQUENCE</scope>
</reference>
<sequence length="44" mass="5209">LHERQDKSVEDATSAEQVADLYRRQEKIKNIDPNNQVDDDDDMY</sequence>
<dbReference type="EMBL" id="CAJOBP010092048">
    <property type="protein sequence ID" value="CAF4950707.1"/>
    <property type="molecule type" value="Genomic_DNA"/>
</dbReference>
<evidence type="ECO:0000256" key="1">
    <source>
        <dbReference type="SAM" id="MobiDB-lite"/>
    </source>
</evidence>
<evidence type="ECO:0000313" key="3">
    <source>
        <dbReference type="Proteomes" id="UP000663873"/>
    </source>
</evidence>